<proteinExistence type="predicted"/>
<dbReference type="InterPro" id="IPR011545">
    <property type="entry name" value="DEAD/DEAH_box_helicase_dom"/>
</dbReference>
<feature type="compositionally biased region" description="Polar residues" evidence="4">
    <location>
        <begin position="758"/>
        <end position="767"/>
    </location>
</feature>
<dbReference type="eggNOG" id="COG4098">
    <property type="taxonomic scope" value="Bacteria"/>
</dbReference>
<keyword evidence="3" id="KW-0238">DNA-binding</keyword>
<feature type="domain" description="Helicase ATP-binding" evidence="5">
    <location>
        <begin position="414"/>
        <end position="566"/>
    </location>
</feature>
<organism evidence="7 8">
    <name type="scientific">Paenibacillus curdlanolyticus YK9</name>
    <dbReference type="NCBI Taxonomy" id="717606"/>
    <lineage>
        <taxon>Bacteria</taxon>
        <taxon>Bacillati</taxon>
        <taxon>Bacillota</taxon>
        <taxon>Bacilli</taxon>
        <taxon>Bacillales</taxon>
        <taxon>Paenibacillaceae</taxon>
        <taxon>Paenibacillus</taxon>
    </lineage>
</organism>
<dbReference type="PROSITE" id="PS51192">
    <property type="entry name" value="HELICASE_ATP_BIND_1"/>
    <property type="match status" value="1"/>
</dbReference>
<dbReference type="GO" id="GO:0043138">
    <property type="term" value="F:3'-5' DNA helicase activity"/>
    <property type="evidence" value="ECO:0007669"/>
    <property type="project" value="TreeGrafter"/>
</dbReference>
<dbReference type="GO" id="GO:0006302">
    <property type="term" value="P:double-strand break repair"/>
    <property type="evidence" value="ECO:0007669"/>
    <property type="project" value="TreeGrafter"/>
</dbReference>
<dbReference type="PROSITE" id="PS51194">
    <property type="entry name" value="HELICASE_CTER"/>
    <property type="match status" value="1"/>
</dbReference>
<dbReference type="SMART" id="SM00490">
    <property type="entry name" value="HELICc"/>
    <property type="match status" value="1"/>
</dbReference>
<reference evidence="7 8" key="1">
    <citation type="submission" date="2010-07" db="EMBL/GenBank/DDBJ databases">
        <title>The draft genome of Paenibacillus curdlanolyticus YK9.</title>
        <authorList>
            <consortium name="US DOE Joint Genome Institute (JGI-PGF)"/>
            <person name="Lucas S."/>
            <person name="Copeland A."/>
            <person name="Lapidus A."/>
            <person name="Cheng J.-F."/>
            <person name="Bruce D."/>
            <person name="Goodwin L."/>
            <person name="Pitluck S."/>
            <person name="Land M.L."/>
            <person name="Hauser L."/>
            <person name="Chang Y.-J."/>
            <person name="Jeffries C."/>
            <person name="Anderson I.J."/>
            <person name="Johnson E."/>
            <person name="Loganathan U."/>
            <person name="Mulhopadhyay B."/>
            <person name="Kyrpides N."/>
            <person name="Woyke T.J."/>
        </authorList>
    </citation>
    <scope>NUCLEOTIDE SEQUENCE [LARGE SCALE GENOMIC DNA]</scope>
    <source>
        <strain evidence="7 8">YK9</strain>
    </source>
</reference>
<dbReference type="InterPro" id="IPR014001">
    <property type="entry name" value="Helicase_ATP-bd"/>
</dbReference>
<gene>
    <name evidence="7" type="ORF">PaecuDRAFT_4029</name>
</gene>
<keyword evidence="8" id="KW-1185">Reference proteome</keyword>
<keyword evidence="2" id="KW-0067">ATP-binding</keyword>
<evidence type="ECO:0000256" key="1">
    <source>
        <dbReference type="ARBA" id="ARBA00022741"/>
    </source>
</evidence>
<accession>E0IED8</accession>
<name>E0IED8_9BACL</name>
<dbReference type="Gene3D" id="3.40.50.300">
    <property type="entry name" value="P-loop containing nucleotide triphosphate hydrolases"/>
    <property type="match status" value="2"/>
</dbReference>
<dbReference type="InterPro" id="IPR001650">
    <property type="entry name" value="Helicase_C-like"/>
</dbReference>
<evidence type="ECO:0000259" key="6">
    <source>
        <dbReference type="PROSITE" id="PS51194"/>
    </source>
</evidence>
<dbReference type="GO" id="GO:0003677">
    <property type="term" value="F:DNA binding"/>
    <property type="evidence" value="ECO:0007669"/>
    <property type="project" value="UniProtKB-KW"/>
</dbReference>
<dbReference type="Proteomes" id="UP000005387">
    <property type="component" value="Unassembled WGS sequence"/>
</dbReference>
<sequence>MKADVYMVCIQNQWKAAWTLELQTDMAFWQHEWREEAVMWRWDAKLPLSLAEEAVSRWHEGEGDEREQGESLRLMQRCIEAALLANEKGSCKGGAFRRVDLQLTETRGAAAVPEHVLQAVAARLQGRATLAGEALALLAASSELACVAIAAGGWSALAPALQLASLRGLLRLRSAVAPLPPPASPWRRLLPAPLRRGRPWRRRCLRCGSGEARMNRTACAACGSSACAYCEACLTMGRSRECGLLILGGGDSRLADAHGAASAGRLAAPGFAAARAAAAPAPSAEPSPRWGLSPAQHAAASAALRYARPRLAALAAAAGTAAQDAPRSEAGAWPSLPGRVPAAAVQWPIADRARPPEPACPSLPGRVTATATQWATANRAHPPQSACPSPPGHLPTTAESPSLPPIALAPSSAHSPSQPAAPFLLWAVTGAGKTEMIFPLIEAALATGGRALIATPRRDVVLELDPRIRRAFPEASVATLYGGSDQRWEDGQITLATTHQLFRLHERFELVVVDELDAFPFHGDPLLYYAASKAGKPGGATILLSATPPAHLQRAARKQLIEYARVPVRFHRHPLPVPAYLRMPRVAQVLARQSIPDLLRRKLQASIDRGAQCFIFVQQIRHAEPLAALLRRAMPNLPIGATSSQDAERSEHVVMFRERKLRMLVTTTILERGVTVPNSDVFILDADGKLFDEASLVQMSGRAGRSKDDPAGRVYFCASNRSEPQRRAIKQITSMNKEASVRGFLLPSAERARPPKASHSQQQSTRPISKRGRLR</sequence>
<dbReference type="PANTHER" id="PTHR30580">
    <property type="entry name" value="PRIMOSOMAL PROTEIN N"/>
    <property type="match status" value="1"/>
</dbReference>
<evidence type="ECO:0000313" key="7">
    <source>
        <dbReference type="EMBL" id="EFM09026.1"/>
    </source>
</evidence>
<dbReference type="InterPro" id="IPR027417">
    <property type="entry name" value="P-loop_NTPase"/>
</dbReference>
<dbReference type="STRING" id="717606.PaecuDRAFT_4029"/>
<feature type="region of interest" description="Disordered" evidence="4">
    <location>
        <begin position="746"/>
        <end position="775"/>
    </location>
</feature>
<feature type="region of interest" description="Disordered" evidence="4">
    <location>
        <begin position="376"/>
        <end position="412"/>
    </location>
</feature>
<dbReference type="SMART" id="SM00487">
    <property type="entry name" value="DEXDc"/>
    <property type="match status" value="1"/>
</dbReference>
<dbReference type="Pfam" id="PF00270">
    <property type="entry name" value="DEAD"/>
    <property type="match status" value="1"/>
</dbReference>
<feature type="compositionally biased region" description="Low complexity" evidence="4">
    <location>
        <begin position="398"/>
        <end position="412"/>
    </location>
</feature>
<dbReference type="GO" id="GO:0005524">
    <property type="term" value="F:ATP binding"/>
    <property type="evidence" value="ECO:0007669"/>
    <property type="project" value="UniProtKB-KW"/>
</dbReference>
<evidence type="ECO:0000256" key="2">
    <source>
        <dbReference type="ARBA" id="ARBA00022840"/>
    </source>
</evidence>
<evidence type="ECO:0000256" key="3">
    <source>
        <dbReference type="ARBA" id="ARBA00023125"/>
    </source>
</evidence>
<evidence type="ECO:0000256" key="4">
    <source>
        <dbReference type="SAM" id="MobiDB-lite"/>
    </source>
</evidence>
<dbReference type="PANTHER" id="PTHR30580:SF1">
    <property type="entry name" value="COMF OPERON PROTEIN 1"/>
    <property type="match status" value="1"/>
</dbReference>
<dbReference type="AlphaFoldDB" id="E0IED8"/>
<dbReference type="GO" id="GO:0006310">
    <property type="term" value="P:DNA recombination"/>
    <property type="evidence" value="ECO:0007669"/>
    <property type="project" value="TreeGrafter"/>
</dbReference>
<dbReference type="RefSeq" id="WP_006040012.1">
    <property type="nucleotide sequence ID" value="NZ_AEDD01000012.1"/>
</dbReference>
<protein>
    <submittedName>
        <fullName evidence="7">Helicase domain protein</fullName>
    </submittedName>
</protein>
<dbReference type="SUPFAM" id="SSF52540">
    <property type="entry name" value="P-loop containing nucleoside triphosphate hydrolases"/>
    <property type="match status" value="1"/>
</dbReference>
<dbReference type="Pfam" id="PF00271">
    <property type="entry name" value="Helicase_C"/>
    <property type="match status" value="1"/>
</dbReference>
<evidence type="ECO:0000259" key="5">
    <source>
        <dbReference type="PROSITE" id="PS51192"/>
    </source>
</evidence>
<keyword evidence="7" id="KW-0347">Helicase</keyword>
<keyword evidence="1" id="KW-0547">Nucleotide-binding</keyword>
<keyword evidence="7" id="KW-0378">Hydrolase</keyword>
<evidence type="ECO:0000313" key="8">
    <source>
        <dbReference type="Proteomes" id="UP000005387"/>
    </source>
</evidence>
<dbReference type="GO" id="GO:0006270">
    <property type="term" value="P:DNA replication initiation"/>
    <property type="evidence" value="ECO:0007669"/>
    <property type="project" value="TreeGrafter"/>
</dbReference>
<dbReference type="EMBL" id="AEDD01000012">
    <property type="protein sequence ID" value="EFM09026.1"/>
    <property type="molecule type" value="Genomic_DNA"/>
</dbReference>
<feature type="domain" description="Helicase C-terminal" evidence="6">
    <location>
        <begin position="594"/>
        <end position="752"/>
    </location>
</feature>